<dbReference type="KEGG" id="acan:ACA1_377910"/>
<organism evidence="3 4">
    <name type="scientific">Acanthamoeba castellanii (strain ATCC 30010 / Neff)</name>
    <dbReference type="NCBI Taxonomy" id="1257118"/>
    <lineage>
        <taxon>Eukaryota</taxon>
        <taxon>Amoebozoa</taxon>
        <taxon>Discosea</taxon>
        <taxon>Longamoebia</taxon>
        <taxon>Centramoebida</taxon>
        <taxon>Acanthamoebidae</taxon>
        <taxon>Acanthamoeba</taxon>
    </lineage>
</organism>
<evidence type="ECO:0008006" key="5">
    <source>
        <dbReference type="Google" id="ProtNLM"/>
    </source>
</evidence>
<feature type="repeat" description="HEAT" evidence="1">
    <location>
        <begin position="447"/>
        <end position="486"/>
    </location>
</feature>
<dbReference type="RefSeq" id="XP_004337688.1">
    <property type="nucleotide sequence ID" value="XM_004337640.1"/>
</dbReference>
<evidence type="ECO:0000313" key="3">
    <source>
        <dbReference type="EMBL" id="ELR15675.1"/>
    </source>
</evidence>
<feature type="compositionally biased region" description="Gly residues" evidence="2">
    <location>
        <begin position="32"/>
        <end position="41"/>
    </location>
</feature>
<proteinExistence type="predicted"/>
<evidence type="ECO:0000313" key="4">
    <source>
        <dbReference type="Proteomes" id="UP000011083"/>
    </source>
</evidence>
<dbReference type="PROSITE" id="PS50077">
    <property type="entry name" value="HEAT_REPEAT"/>
    <property type="match status" value="1"/>
</dbReference>
<dbReference type="AlphaFoldDB" id="L8GRS5"/>
<evidence type="ECO:0000256" key="2">
    <source>
        <dbReference type="SAM" id="MobiDB-lite"/>
    </source>
</evidence>
<feature type="compositionally biased region" description="Basic and acidic residues" evidence="2">
    <location>
        <begin position="803"/>
        <end position="813"/>
    </location>
</feature>
<feature type="region of interest" description="Disordered" evidence="2">
    <location>
        <begin position="253"/>
        <end position="288"/>
    </location>
</feature>
<feature type="compositionally biased region" description="Basic residues" evidence="2">
    <location>
        <begin position="253"/>
        <end position="286"/>
    </location>
</feature>
<dbReference type="GeneID" id="14916332"/>
<dbReference type="EMBL" id="KB008025">
    <property type="protein sequence ID" value="ELR15675.1"/>
    <property type="molecule type" value="Genomic_DNA"/>
</dbReference>
<dbReference type="OrthoDB" id="515401at2759"/>
<evidence type="ECO:0000256" key="1">
    <source>
        <dbReference type="PROSITE-ProRule" id="PRU00103"/>
    </source>
</evidence>
<dbReference type="Proteomes" id="UP000011083">
    <property type="component" value="Unassembled WGS sequence"/>
</dbReference>
<name>L8GRS5_ACACF</name>
<reference evidence="3 4" key="1">
    <citation type="journal article" date="2013" name="Genome Biol.">
        <title>Genome of Acanthamoeba castellanii highlights extensive lateral gene transfer and early evolution of tyrosine kinase signaling.</title>
        <authorList>
            <person name="Clarke M."/>
            <person name="Lohan A.J."/>
            <person name="Liu B."/>
            <person name="Lagkouvardos I."/>
            <person name="Roy S."/>
            <person name="Zafar N."/>
            <person name="Bertelli C."/>
            <person name="Schilde C."/>
            <person name="Kianianmomeni A."/>
            <person name="Burglin T.R."/>
            <person name="Frech C."/>
            <person name="Turcotte B."/>
            <person name="Kopec K.O."/>
            <person name="Synnott J.M."/>
            <person name="Choo C."/>
            <person name="Paponov I."/>
            <person name="Finkler A."/>
            <person name="Soon Heng Tan C."/>
            <person name="Hutchins A.P."/>
            <person name="Weinmeier T."/>
            <person name="Rattei T."/>
            <person name="Chu J.S."/>
            <person name="Gimenez G."/>
            <person name="Irimia M."/>
            <person name="Rigden D.J."/>
            <person name="Fitzpatrick D.A."/>
            <person name="Lorenzo-Morales J."/>
            <person name="Bateman A."/>
            <person name="Chiu C.H."/>
            <person name="Tang P."/>
            <person name="Hegemann P."/>
            <person name="Fromm H."/>
            <person name="Raoult D."/>
            <person name="Greub G."/>
            <person name="Miranda-Saavedra D."/>
            <person name="Chen N."/>
            <person name="Nash P."/>
            <person name="Ginger M.L."/>
            <person name="Horn M."/>
            <person name="Schaap P."/>
            <person name="Caler L."/>
            <person name="Loftus B."/>
        </authorList>
    </citation>
    <scope>NUCLEOTIDE SEQUENCE [LARGE SCALE GENOMIC DNA]</scope>
    <source>
        <strain evidence="3 4">Neff</strain>
    </source>
</reference>
<dbReference type="VEuPathDB" id="AmoebaDB:ACA1_377910"/>
<feature type="region of interest" description="Disordered" evidence="2">
    <location>
        <begin position="24"/>
        <end position="44"/>
    </location>
</feature>
<accession>L8GRS5</accession>
<gene>
    <name evidence="3" type="ORF">ACA1_377910</name>
</gene>
<sequence length="830" mass="91822">MRYGNELKLRDARKLLAEFWGGEADASEDGQPDGGGGGGGVVMTHEDPAVGPLTKVTLALVALQQLAHPPLAAVDHALVALSDDAIPAAWLSVRGGNLFLSEAAEVAIDNVVSIQFLALPLVQKQLDDYRVKIEEYNESKMRFMPARSTVPTLSLYGLWPASFAELLYRAITRLESKFAKQDVLPRLMDRLAQATAEPVFDRLLVVLLNLMLPDPLVEGTLAQELDKHTATVLRQLAFDSRFDNLWQWIQGKRKLKRRPRRRPTRNHPREKKAKKKKKKARKKKKKQYVDAPIPAELVGRKWLPNFDGMDDENWAELGHAYGSAADLPPLIRGLASRSRKVQERCIGTLYGNAIHQGTRYSATPLTAKWIAYLLEYQCVINKGALLEYLIALMVGFRESYVLAGCDGHFEDSDEQATYDEVSKHLAKYISLFSTGDQDIRSYVIFLLAPLLDAIARDPTQSLCIRASALEALSFVAPVRQAEACSKGDGQSTHADDEAIALAKRTVDLLTSFLPPVTGVVASLRDVAAARLTGATGGEDAGPTTGPPHHLEVLPAELQALVAHKALLNDPATRRYFQKHAAFGICRLIWRSRGISGSQYAIENATGSETEELIAARESVSRVELELELHRWLPAVKQVLVEDLVDPASYTINDAGTLLELKGDKLAKLYLTKFKLFGTDINSELRELFLAKLADTQLPARVAVRVASELLELTGPTNTGGLTNRNVFEGADEDDEVYDTAGWSDDKKRALSAIVRCGQVWADADEADRLRRNLLPSFVGTRWPTRHGLARALGVPGVPPPTEEELRREAEQKLQQRQSKSRHTPIFNMFP</sequence>
<keyword evidence="4" id="KW-1185">Reference proteome</keyword>
<dbReference type="InterPro" id="IPR021133">
    <property type="entry name" value="HEAT_type_2"/>
</dbReference>
<protein>
    <recommendedName>
        <fullName evidence="5">HEAT repeat domain containing protein</fullName>
    </recommendedName>
</protein>
<feature type="region of interest" description="Disordered" evidence="2">
    <location>
        <begin position="794"/>
        <end position="830"/>
    </location>
</feature>